<gene>
    <name evidence="1" type="ORF">NZH93_33860</name>
</gene>
<reference evidence="1" key="1">
    <citation type="submission" date="2022-08" db="EMBL/GenBank/DDBJ databases">
        <authorList>
            <person name="Tistechok S."/>
            <person name="Samborskyy M."/>
            <person name="Roman I."/>
        </authorList>
    </citation>
    <scope>NUCLEOTIDE SEQUENCE</scope>
    <source>
        <strain evidence="1">DSM 103496</strain>
    </source>
</reference>
<keyword evidence="2" id="KW-1185">Reference proteome</keyword>
<protein>
    <submittedName>
        <fullName evidence="1">SAM-dependent methyltransferase</fullName>
    </submittedName>
</protein>
<dbReference type="Gene3D" id="3.40.50.150">
    <property type="entry name" value="Vaccinia Virus protein VP39"/>
    <property type="match status" value="1"/>
</dbReference>
<dbReference type="InterPro" id="IPR029063">
    <property type="entry name" value="SAM-dependent_MTases_sf"/>
</dbReference>
<dbReference type="PIRSF" id="PIRSF017393">
    <property type="entry name" value="MTase_SAV2177"/>
    <property type="match status" value="1"/>
</dbReference>
<organism evidence="1 2">
    <name type="scientific">Umezawaea endophytica</name>
    <dbReference type="NCBI Taxonomy" id="1654476"/>
    <lineage>
        <taxon>Bacteria</taxon>
        <taxon>Bacillati</taxon>
        <taxon>Actinomycetota</taxon>
        <taxon>Actinomycetes</taxon>
        <taxon>Pseudonocardiales</taxon>
        <taxon>Pseudonocardiaceae</taxon>
        <taxon>Umezawaea</taxon>
    </lineage>
</organism>
<dbReference type="GO" id="GO:0008168">
    <property type="term" value="F:methyltransferase activity"/>
    <property type="evidence" value="ECO:0007669"/>
    <property type="project" value="UniProtKB-KW"/>
</dbReference>
<dbReference type="GO" id="GO:0032259">
    <property type="term" value="P:methylation"/>
    <property type="evidence" value="ECO:0007669"/>
    <property type="project" value="UniProtKB-KW"/>
</dbReference>
<sequence>MVDRVSWVPEGVNVDLPSSARIYDYLLGGGHNFAADRETAEELIRVLPVRDMARLNRAYLRRAVLELVDLGVRQFLDLGSGIPTVGNVHEVAQEADPTCHVVYVDFEPVAITHAELLLADNPNATAILADLRSPETVLAAPETRRMLDFDKPVGLLAVGVLQFIPDEDDPWAVLRRYRDALSSGSYLALSHFTPDRMPEAMAAGAGVFKNTAEPITPRTAEQVLRMMDGFDVIEPGLVMTPEWRPESPDEVGDDPGRANLYAVVGRKR</sequence>
<keyword evidence="1" id="KW-0808">Transferase</keyword>
<evidence type="ECO:0000313" key="2">
    <source>
        <dbReference type="Proteomes" id="UP001141259"/>
    </source>
</evidence>
<dbReference type="Pfam" id="PF04672">
    <property type="entry name" value="Methyltransf_19"/>
    <property type="match status" value="1"/>
</dbReference>
<dbReference type="EMBL" id="JANYMP010000020">
    <property type="protein sequence ID" value="MCS7481868.1"/>
    <property type="molecule type" value="Genomic_DNA"/>
</dbReference>
<dbReference type="CDD" id="cd02440">
    <property type="entry name" value="AdoMet_MTases"/>
    <property type="match status" value="1"/>
</dbReference>
<dbReference type="Proteomes" id="UP001141259">
    <property type="component" value="Unassembled WGS sequence"/>
</dbReference>
<accession>A0A9X2VUI2</accession>
<comment type="caution">
    <text evidence="1">The sequence shown here is derived from an EMBL/GenBank/DDBJ whole genome shotgun (WGS) entry which is preliminary data.</text>
</comment>
<proteinExistence type="predicted"/>
<dbReference type="InterPro" id="IPR006764">
    <property type="entry name" value="SAM_dep_MeTrfase_SAV2177_type"/>
</dbReference>
<dbReference type="AlphaFoldDB" id="A0A9X2VUI2"/>
<keyword evidence="1" id="KW-0489">Methyltransferase</keyword>
<name>A0A9X2VUI2_9PSEU</name>
<dbReference type="SUPFAM" id="SSF53335">
    <property type="entry name" value="S-adenosyl-L-methionine-dependent methyltransferases"/>
    <property type="match status" value="1"/>
</dbReference>
<evidence type="ECO:0000313" key="1">
    <source>
        <dbReference type="EMBL" id="MCS7481868.1"/>
    </source>
</evidence>